<sequence precursor="true">MTINRARRKFLGTVAAGGASIVASRHAAAAPQAAAPKAAPLTTPRPAVLGGTPIRTAAFPGWPVQDSREEQAMVAVLKSGKWGRGVGGQVKAFETQYAALTGTQHCLATANGTSALLTTLAAMGIGAGDEVIVPPYTFVATINAVLMLHALPVFVDTDIETFQIDASKIAAALTPQTRLILPVHLGGSVADMDTIMGLSTARNIPVVEDACQSHLAQWKGRHVGSIGKAGCFSFQASKNLNSGEGGAIISNDQALVDQAYAFHNNGRPGSGSDFAYRHAGLNLRLTEFQASLLMAQMTRLETQFAHREANAAYLTKQLSQIPGISPAKMYPGVTRNAYHLYMFRYDPSAFVGLPRAAFLKALRAEGIPASSGYSPLNTEPFLASVFASTGYQRIYGAATLKSAEERSRTPQNDRLCEEAVWLTQTMLIGPREDMDHIAEAVRKIQKYAGEIARQSN</sequence>
<dbReference type="EC" id="4.2.1.-" evidence="4"/>
<dbReference type="InterPro" id="IPR015424">
    <property type="entry name" value="PyrdxlP-dep_Trfase"/>
</dbReference>
<dbReference type="GO" id="GO:0008483">
    <property type="term" value="F:transaminase activity"/>
    <property type="evidence" value="ECO:0007669"/>
    <property type="project" value="TreeGrafter"/>
</dbReference>
<evidence type="ECO:0000313" key="4">
    <source>
        <dbReference type="EMBL" id="AMY07998.1"/>
    </source>
</evidence>
<reference evidence="4 5" key="1">
    <citation type="journal article" date="2016" name="Genome Announc.">
        <title>First Complete Genome Sequence of a Subdivision 6 Acidobacterium Strain.</title>
        <authorList>
            <person name="Huang S."/>
            <person name="Vieira S."/>
            <person name="Bunk B."/>
            <person name="Riedel T."/>
            <person name="Sproer C."/>
            <person name="Overmann J."/>
        </authorList>
    </citation>
    <scope>NUCLEOTIDE SEQUENCE [LARGE SCALE GENOMIC DNA]</scope>
    <source>
        <strain evidence="5">DSM 100886 HEG_-6_39</strain>
    </source>
</reference>
<keyword evidence="3" id="KW-0732">Signal</keyword>
<keyword evidence="4" id="KW-0456">Lyase</keyword>
<dbReference type="SUPFAM" id="SSF53383">
    <property type="entry name" value="PLP-dependent transferases"/>
    <property type="match status" value="1"/>
</dbReference>
<protein>
    <submittedName>
        <fullName evidence="4">3-amino-5-hydroxybenzoate synthase</fullName>
        <ecNumber evidence="4">4.2.1.-</ecNumber>
    </submittedName>
</protein>
<dbReference type="KEGG" id="abac:LuPra_01186"/>
<dbReference type="EMBL" id="CP015136">
    <property type="protein sequence ID" value="AMY07998.1"/>
    <property type="molecule type" value="Genomic_DNA"/>
</dbReference>
<dbReference type="PANTHER" id="PTHR30244:SF34">
    <property type="entry name" value="DTDP-4-AMINO-4,6-DIDEOXYGALACTOSE TRANSAMINASE"/>
    <property type="match status" value="1"/>
</dbReference>
<feature type="signal peptide" evidence="3">
    <location>
        <begin position="1"/>
        <end position="29"/>
    </location>
</feature>
<dbReference type="AlphaFoldDB" id="A0A143PIU1"/>
<keyword evidence="5" id="KW-1185">Reference proteome</keyword>
<dbReference type="CDD" id="cd00616">
    <property type="entry name" value="AHBA_syn"/>
    <property type="match status" value="1"/>
</dbReference>
<dbReference type="RefSeq" id="WP_110169878.1">
    <property type="nucleotide sequence ID" value="NZ_CP015136.1"/>
</dbReference>
<dbReference type="Gene3D" id="3.40.640.10">
    <property type="entry name" value="Type I PLP-dependent aspartate aminotransferase-like (Major domain)"/>
    <property type="match status" value="1"/>
</dbReference>
<feature type="chain" id="PRO_5007511422" evidence="3">
    <location>
        <begin position="30"/>
        <end position="456"/>
    </location>
</feature>
<dbReference type="GO" id="GO:0016829">
    <property type="term" value="F:lyase activity"/>
    <property type="evidence" value="ECO:0007669"/>
    <property type="project" value="UniProtKB-KW"/>
</dbReference>
<dbReference type="OrthoDB" id="9810913at2"/>
<dbReference type="GO" id="GO:0000271">
    <property type="term" value="P:polysaccharide biosynthetic process"/>
    <property type="evidence" value="ECO:0007669"/>
    <property type="project" value="TreeGrafter"/>
</dbReference>
<accession>A0A143PIU1</accession>
<dbReference type="PANTHER" id="PTHR30244">
    <property type="entry name" value="TRANSAMINASE"/>
    <property type="match status" value="1"/>
</dbReference>
<reference evidence="5" key="2">
    <citation type="submission" date="2016-04" db="EMBL/GenBank/DDBJ databases">
        <title>First Complete Genome Sequence of a Subdivision 6 Acidobacterium.</title>
        <authorList>
            <person name="Huang S."/>
            <person name="Vieira S."/>
            <person name="Bunk B."/>
            <person name="Riedel T."/>
            <person name="Sproeer C."/>
            <person name="Overmann J."/>
        </authorList>
    </citation>
    <scope>NUCLEOTIDE SEQUENCE [LARGE SCALE GENOMIC DNA]</scope>
    <source>
        <strain evidence="5">DSM 100886 HEG_-6_39</strain>
    </source>
</reference>
<dbReference type="InterPro" id="IPR015421">
    <property type="entry name" value="PyrdxlP-dep_Trfase_major"/>
</dbReference>
<evidence type="ECO:0000256" key="2">
    <source>
        <dbReference type="RuleBase" id="RU004508"/>
    </source>
</evidence>
<dbReference type="STRING" id="1855912.LuPra_01186"/>
<dbReference type="Pfam" id="PF01041">
    <property type="entry name" value="DegT_DnrJ_EryC1"/>
    <property type="match status" value="1"/>
</dbReference>
<dbReference type="InterPro" id="IPR015422">
    <property type="entry name" value="PyrdxlP-dep_Trfase_small"/>
</dbReference>
<evidence type="ECO:0000313" key="5">
    <source>
        <dbReference type="Proteomes" id="UP000076079"/>
    </source>
</evidence>
<keyword evidence="2" id="KW-0663">Pyridoxal phosphate</keyword>
<dbReference type="InterPro" id="IPR006311">
    <property type="entry name" value="TAT_signal"/>
</dbReference>
<dbReference type="Gene3D" id="3.90.1150.10">
    <property type="entry name" value="Aspartate Aminotransferase, domain 1"/>
    <property type="match status" value="1"/>
</dbReference>
<dbReference type="GO" id="GO:0030170">
    <property type="term" value="F:pyridoxal phosphate binding"/>
    <property type="evidence" value="ECO:0007669"/>
    <property type="project" value="TreeGrafter"/>
</dbReference>
<dbReference type="PROSITE" id="PS51318">
    <property type="entry name" value="TAT"/>
    <property type="match status" value="1"/>
</dbReference>
<evidence type="ECO:0000256" key="3">
    <source>
        <dbReference type="SAM" id="SignalP"/>
    </source>
</evidence>
<dbReference type="InterPro" id="IPR000653">
    <property type="entry name" value="DegT/StrS_aminotransferase"/>
</dbReference>
<comment type="similarity">
    <text evidence="1 2">Belongs to the DegT/DnrJ/EryC1 family.</text>
</comment>
<name>A0A143PIU1_LUTPR</name>
<proteinExistence type="inferred from homology"/>
<dbReference type="Proteomes" id="UP000076079">
    <property type="component" value="Chromosome"/>
</dbReference>
<organism evidence="4 5">
    <name type="scientific">Luteitalea pratensis</name>
    <dbReference type="NCBI Taxonomy" id="1855912"/>
    <lineage>
        <taxon>Bacteria</taxon>
        <taxon>Pseudomonadati</taxon>
        <taxon>Acidobacteriota</taxon>
        <taxon>Vicinamibacteria</taxon>
        <taxon>Vicinamibacterales</taxon>
        <taxon>Vicinamibacteraceae</taxon>
        <taxon>Luteitalea</taxon>
    </lineage>
</organism>
<gene>
    <name evidence="4" type="primary">rifK_2</name>
    <name evidence="4" type="ORF">LuPra_01186</name>
</gene>
<evidence type="ECO:0000256" key="1">
    <source>
        <dbReference type="ARBA" id="ARBA00037999"/>
    </source>
</evidence>
<dbReference type="PATRIC" id="fig|1813736.3.peg.1231"/>